<comment type="function">
    <text evidence="16">The light-harvesting complex (LHC) functions as a light receptor, it captures and delivers excitation energy to photosystems with which it is closely associated.</text>
</comment>
<keyword evidence="8" id="KW-0812">Transmembrane</keyword>
<evidence type="ECO:0000256" key="11">
    <source>
        <dbReference type="ARBA" id="ARBA00022842"/>
    </source>
</evidence>
<keyword evidence="12" id="KW-1133">Transmembrane helix</keyword>
<dbReference type="Proteomes" id="UP001141253">
    <property type="component" value="Chromosome 5"/>
</dbReference>
<organism evidence="17 18">
    <name type="scientific">Salix suchowensis</name>
    <dbReference type="NCBI Taxonomy" id="1278906"/>
    <lineage>
        <taxon>Eukaryota</taxon>
        <taxon>Viridiplantae</taxon>
        <taxon>Streptophyta</taxon>
        <taxon>Embryophyta</taxon>
        <taxon>Tracheophyta</taxon>
        <taxon>Spermatophyta</taxon>
        <taxon>Magnoliopsida</taxon>
        <taxon>eudicotyledons</taxon>
        <taxon>Gunneridae</taxon>
        <taxon>Pentapetalae</taxon>
        <taxon>rosids</taxon>
        <taxon>fabids</taxon>
        <taxon>Malpighiales</taxon>
        <taxon>Salicaceae</taxon>
        <taxon>Saliceae</taxon>
        <taxon>Salix</taxon>
    </lineage>
</organism>
<dbReference type="EMBL" id="JAPFFI010000003">
    <property type="protein sequence ID" value="KAJ6399812.1"/>
    <property type="molecule type" value="Genomic_DNA"/>
</dbReference>
<evidence type="ECO:0000256" key="4">
    <source>
        <dbReference type="ARBA" id="ARBA00022528"/>
    </source>
</evidence>
<dbReference type="PANTHER" id="PTHR21649">
    <property type="entry name" value="CHLOROPHYLL A/B BINDING PROTEIN"/>
    <property type="match status" value="1"/>
</dbReference>
<keyword evidence="11" id="KW-0460">Magnesium</keyword>
<evidence type="ECO:0000256" key="13">
    <source>
        <dbReference type="ARBA" id="ARBA00022991"/>
    </source>
</evidence>
<evidence type="ECO:0000256" key="5">
    <source>
        <dbReference type="ARBA" id="ARBA00022531"/>
    </source>
</evidence>
<dbReference type="Pfam" id="PF00504">
    <property type="entry name" value="Chloroa_b-bind"/>
    <property type="match status" value="1"/>
</dbReference>
<evidence type="ECO:0000256" key="9">
    <source>
        <dbReference type="ARBA" id="ARBA00022723"/>
    </source>
</evidence>
<reference evidence="17" key="1">
    <citation type="submission" date="2022-10" db="EMBL/GenBank/DDBJ databases">
        <authorList>
            <person name="Hyden B.L."/>
            <person name="Feng K."/>
            <person name="Yates T."/>
            <person name="Jawdy S."/>
            <person name="Smart L.B."/>
            <person name="Muchero W."/>
        </authorList>
    </citation>
    <scope>NUCLEOTIDE SEQUENCE</scope>
    <source>
        <tissue evidence="17">Shoot tip</tissue>
    </source>
</reference>
<keyword evidence="16" id="KW-0604">Photosystem II</keyword>
<dbReference type="InterPro" id="IPR022796">
    <property type="entry name" value="Chloroa_b-bind"/>
</dbReference>
<evidence type="ECO:0000256" key="3">
    <source>
        <dbReference type="ARBA" id="ARBA00022494"/>
    </source>
</evidence>
<evidence type="ECO:0000256" key="14">
    <source>
        <dbReference type="ARBA" id="ARBA00023078"/>
    </source>
</evidence>
<comment type="caution">
    <text evidence="17">The sequence shown here is derived from an EMBL/GenBank/DDBJ whole genome shotgun (WGS) entry which is preliminary data.</text>
</comment>
<keyword evidence="4 16" id="KW-0150">Chloroplast</keyword>
<keyword evidence="7 16" id="KW-0934">Plastid</keyword>
<evidence type="ECO:0000256" key="2">
    <source>
        <dbReference type="ARBA" id="ARBA00007259"/>
    </source>
</evidence>
<keyword evidence="18" id="KW-1185">Reference proteome</keyword>
<evidence type="ECO:0000313" key="18">
    <source>
        <dbReference type="Proteomes" id="UP001141253"/>
    </source>
</evidence>
<accession>A0ABQ9CJG6</accession>
<keyword evidence="14 16" id="KW-0793">Thylakoid</keyword>
<keyword evidence="15" id="KW-0472">Membrane</keyword>
<reference evidence="17" key="2">
    <citation type="journal article" date="2023" name="Int. J. Mol. Sci.">
        <title>De Novo Assembly and Annotation of 11 Diverse Shrub Willow (Salix) Genomes Reveals Novel Gene Organization in Sex-Linked Regions.</title>
        <authorList>
            <person name="Hyden B."/>
            <person name="Feng K."/>
            <person name="Yates T.B."/>
            <person name="Jawdy S."/>
            <person name="Cereghino C."/>
            <person name="Smart L.B."/>
            <person name="Muchero W."/>
        </authorList>
    </citation>
    <scope>NUCLEOTIDE SEQUENCE</scope>
    <source>
        <tissue evidence="17">Shoot tip</tissue>
    </source>
</reference>
<keyword evidence="3 16" id="KW-0148">Chlorophyll</keyword>
<keyword evidence="13 16" id="KW-0157">Chromophore</keyword>
<evidence type="ECO:0000256" key="7">
    <source>
        <dbReference type="ARBA" id="ARBA00022640"/>
    </source>
</evidence>
<protein>
    <recommendedName>
        <fullName evidence="16">Chlorophyll a-b binding protein, chloroplastic</fullName>
    </recommendedName>
</protein>
<evidence type="ECO:0000256" key="10">
    <source>
        <dbReference type="ARBA" id="ARBA00022836"/>
    </source>
</evidence>
<keyword evidence="9" id="KW-0479">Metal-binding</keyword>
<keyword evidence="5 16" id="KW-0602">Photosynthesis</keyword>
<comment type="similarity">
    <text evidence="2 16">Belongs to the light-harvesting chlorophyll a/b-binding (LHC) protein family.</text>
</comment>
<proteinExistence type="inferred from homology"/>
<dbReference type="Gene3D" id="1.10.3460.10">
    <property type="entry name" value="Chlorophyll a/b binding protein domain"/>
    <property type="match status" value="1"/>
</dbReference>
<evidence type="ECO:0000256" key="16">
    <source>
        <dbReference type="RuleBase" id="RU363080"/>
    </source>
</evidence>
<name>A0ABQ9CJG6_9ROSI</name>
<keyword evidence="10 16" id="KW-0603">Photosystem I</keyword>
<keyword evidence="6" id="KW-0597">Phosphoprotein</keyword>
<evidence type="ECO:0000256" key="6">
    <source>
        <dbReference type="ARBA" id="ARBA00022553"/>
    </source>
</evidence>
<dbReference type="SUPFAM" id="SSF103511">
    <property type="entry name" value="Chlorophyll a-b binding protein"/>
    <property type="match status" value="1"/>
</dbReference>
<sequence>MLAALGALVPEVLDLSGRYTGLPRNHWTPLSGKPRSACNCFLSGHANGNCSIKKKLLHFSLTSFSFNFTVGPEYARYCGVEALEPLGIYLPGDINYPGGILFDPLKLSKDPVSFEELKVKEIKNGRLAMIAWLGFSIQAALTGKGPVQNLVEHVSDPLHNNLFSTLKLM</sequence>
<evidence type="ECO:0000256" key="15">
    <source>
        <dbReference type="ARBA" id="ARBA00023136"/>
    </source>
</evidence>
<dbReference type="InterPro" id="IPR001344">
    <property type="entry name" value="Chloro_AB-bd_pln"/>
</dbReference>
<evidence type="ECO:0000256" key="1">
    <source>
        <dbReference type="ARBA" id="ARBA00004334"/>
    </source>
</evidence>
<gene>
    <name evidence="17" type="ORF">OIU77_020377</name>
</gene>
<evidence type="ECO:0000313" key="17">
    <source>
        <dbReference type="EMBL" id="KAJ6399812.1"/>
    </source>
</evidence>
<comment type="subcellular location">
    <subcellularLocation>
        <location evidence="1 16">Plastid</location>
        <location evidence="1 16">Chloroplast thylakoid membrane</location>
    </subcellularLocation>
</comment>
<evidence type="ECO:0000256" key="8">
    <source>
        <dbReference type="ARBA" id="ARBA00022692"/>
    </source>
</evidence>
<evidence type="ECO:0000256" key="12">
    <source>
        <dbReference type="ARBA" id="ARBA00022989"/>
    </source>
</evidence>